<gene>
    <name evidence="4 9" type="primary">truA</name>
    <name evidence="9" type="ORF">AArcSt2_06225</name>
</gene>
<dbReference type="InterPro" id="IPR001406">
    <property type="entry name" value="PsdUridine_synth_TruA"/>
</dbReference>
<evidence type="ECO:0000256" key="1">
    <source>
        <dbReference type="ARBA" id="ARBA00009375"/>
    </source>
</evidence>
<dbReference type="InterPro" id="IPR020103">
    <property type="entry name" value="PsdUridine_synth_cat_dom_sf"/>
</dbReference>
<dbReference type="EMBL" id="JAKRVX010000002">
    <property type="protein sequence ID" value="MCL9816539.1"/>
    <property type="molecule type" value="Genomic_DNA"/>
</dbReference>
<dbReference type="InterPro" id="IPR020095">
    <property type="entry name" value="PsdUridine_synth_TruA_C"/>
</dbReference>
<dbReference type="Pfam" id="PF01416">
    <property type="entry name" value="PseudoU_synth_1"/>
    <property type="match status" value="1"/>
</dbReference>
<sequence length="282" mass="31275">MRAFRLAYDGRPFYGYQRQPDVPTIEETLFDALRSLGVMEAVDDKPAGYAAAGRTDRGVSALSQTVAFDAPTWLTPRALNSELPKTIRAWASAEAPNDFHATHHAVRRTYQYSLYAPHEGDRRTGHDAVVDERAKNALERLCGSHDFHNLTPDATGTWRGLSGRMQREGSFLQLWFAAGGFPRELVRRLVTVVHSVADGSMPIDRVDRLLSEESVDGRYGVAPAPPEPLILTDVTYPQIRFASDPDACTSSVRAFSEASTDAQIRHRTAETIATQIEHGCEY</sequence>
<dbReference type="InterPro" id="IPR020097">
    <property type="entry name" value="PsdUridine_synth_TruA_a/b_dom"/>
</dbReference>
<dbReference type="Proteomes" id="UP001203207">
    <property type="component" value="Unassembled WGS sequence"/>
</dbReference>
<comment type="similarity">
    <text evidence="1 4 7">Belongs to the tRNA pseudouridine synthase TruA family.</text>
</comment>
<reference evidence="9" key="1">
    <citation type="journal article" date="2022" name="Syst. Appl. Microbiol.">
        <title>Natronocalculus amylovorans gen. nov., sp. nov., and Natranaeroarchaeum aerophilus sp. nov., dominant culturable amylolytic natronoarchaea from hypersaline soda lakes in southwestern Siberia.</title>
        <authorList>
            <person name="Sorokin D.Y."/>
            <person name="Elcheninov A.G."/>
            <person name="Khizhniak T.V."/>
            <person name="Koenen M."/>
            <person name="Bale N.J."/>
            <person name="Damste J.S.S."/>
            <person name="Kublanov I.V."/>
        </authorList>
    </citation>
    <scope>NUCLEOTIDE SEQUENCE</scope>
    <source>
        <strain evidence="9">AArc-St2</strain>
    </source>
</reference>
<evidence type="ECO:0000256" key="3">
    <source>
        <dbReference type="ARBA" id="ARBA00023235"/>
    </source>
</evidence>
<protein>
    <recommendedName>
        <fullName evidence="4">tRNA pseudouridine synthase A</fullName>
        <ecNumber evidence="4">5.4.99.12</ecNumber>
    </recommendedName>
    <alternativeName>
        <fullName evidence="4">tRNA pseudouridine(38-40) synthase</fullName>
    </alternativeName>
    <alternativeName>
        <fullName evidence="4">tRNA pseudouridylate synthase I</fullName>
    </alternativeName>
    <alternativeName>
        <fullName evidence="4">tRNA-uridine isomerase I</fullName>
    </alternativeName>
</protein>
<accession>A0AAE3KA07</accession>
<evidence type="ECO:0000256" key="4">
    <source>
        <dbReference type="HAMAP-Rule" id="MF_00171"/>
    </source>
</evidence>
<dbReference type="GO" id="GO:0031119">
    <property type="term" value="P:tRNA pseudouridine synthesis"/>
    <property type="evidence" value="ECO:0007669"/>
    <property type="project" value="UniProtKB-UniRule"/>
</dbReference>
<dbReference type="AlphaFoldDB" id="A0AAE3KA07"/>
<evidence type="ECO:0000256" key="6">
    <source>
        <dbReference type="PIRSR" id="PIRSR001430-2"/>
    </source>
</evidence>
<evidence type="ECO:0000256" key="5">
    <source>
        <dbReference type="PIRSR" id="PIRSR001430-1"/>
    </source>
</evidence>
<comment type="catalytic activity">
    <reaction evidence="4 7">
        <text>uridine(38/39/40) in tRNA = pseudouridine(38/39/40) in tRNA</text>
        <dbReference type="Rhea" id="RHEA:22376"/>
        <dbReference type="Rhea" id="RHEA-COMP:10085"/>
        <dbReference type="Rhea" id="RHEA-COMP:10087"/>
        <dbReference type="ChEBI" id="CHEBI:65314"/>
        <dbReference type="ChEBI" id="CHEBI:65315"/>
        <dbReference type="EC" id="5.4.99.12"/>
    </reaction>
</comment>
<dbReference type="EC" id="5.4.99.12" evidence="4"/>
<keyword evidence="2 4" id="KW-0819">tRNA processing</keyword>
<comment type="caution">
    <text evidence="9">The sequence shown here is derived from an EMBL/GenBank/DDBJ whole genome shotgun (WGS) entry which is preliminary data.</text>
</comment>
<name>A0AAE3KA07_9EURY</name>
<evidence type="ECO:0000313" key="9">
    <source>
        <dbReference type="EMBL" id="MCL9816539.1"/>
    </source>
</evidence>
<feature type="active site" description="Nucleophile" evidence="4 5">
    <location>
        <position position="56"/>
    </location>
</feature>
<feature type="binding site" evidence="4 6">
    <location>
        <position position="110"/>
    </location>
    <ligand>
        <name>substrate</name>
    </ligand>
</feature>
<dbReference type="HAMAP" id="MF_00171">
    <property type="entry name" value="TruA"/>
    <property type="match status" value="1"/>
</dbReference>
<proteinExistence type="inferred from homology"/>
<dbReference type="InterPro" id="IPR020094">
    <property type="entry name" value="TruA/RsuA/RluB/E/F_N"/>
</dbReference>
<feature type="domain" description="Pseudouridine synthase I TruA alpha/beta" evidence="8">
    <location>
        <begin position="137"/>
        <end position="237"/>
    </location>
</feature>
<comment type="caution">
    <text evidence="4">Lacks conserved residue(s) required for the propagation of feature annotation.</text>
</comment>
<dbReference type="PANTHER" id="PTHR11142:SF0">
    <property type="entry name" value="TRNA PSEUDOURIDINE SYNTHASE-LIKE 1"/>
    <property type="match status" value="1"/>
</dbReference>
<evidence type="ECO:0000256" key="7">
    <source>
        <dbReference type="RuleBase" id="RU003792"/>
    </source>
</evidence>
<comment type="function">
    <text evidence="4">Formation of pseudouridine at positions 38, 39 and 40 in the anticodon stem and loop of transfer RNAs.</text>
</comment>
<keyword evidence="3 4" id="KW-0413">Isomerase</keyword>
<dbReference type="PANTHER" id="PTHR11142">
    <property type="entry name" value="PSEUDOURIDYLATE SYNTHASE"/>
    <property type="match status" value="1"/>
</dbReference>
<reference evidence="9" key="2">
    <citation type="submission" date="2022-02" db="EMBL/GenBank/DDBJ databases">
        <authorList>
            <person name="Elcheninov A.G."/>
            <person name="Sorokin D.Y."/>
            <person name="Kublanov I.V."/>
        </authorList>
    </citation>
    <scope>NUCLEOTIDE SEQUENCE</scope>
    <source>
        <strain evidence="9">AArc-St2</strain>
    </source>
</reference>
<evidence type="ECO:0000256" key="2">
    <source>
        <dbReference type="ARBA" id="ARBA00022694"/>
    </source>
</evidence>
<dbReference type="RefSeq" id="WP_250583458.1">
    <property type="nucleotide sequence ID" value="NZ_JAKRVX010000002.1"/>
</dbReference>
<dbReference type="Gene3D" id="3.30.70.660">
    <property type="entry name" value="Pseudouridine synthase I, catalytic domain, C-terminal subdomain"/>
    <property type="match status" value="1"/>
</dbReference>
<organism evidence="9 10">
    <name type="scientific">Natronocalculus amylovorans</name>
    <dbReference type="NCBI Taxonomy" id="2917812"/>
    <lineage>
        <taxon>Archaea</taxon>
        <taxon>Methanobacteriati</taxon>
        <taxon>Methanobacteriota</taxon>
        <taxon>Stenosarchaea group</taxon>
        <taxon>Halobacteria</taxon>
        <taxon>Halobacteriales</taxon>
        <taxon>Haloferacaceae</taxon>
        <taxon>Natronocalculus</taxon>
    </lineage>
</organism>
<evidence type="ECO:0000313" key="10">
    <source>
        <dbReference type="Proteomes" id="UP001203207"/>
    </source>
</evidence>
<dbReference type="PIRSF" id="PIRSF001430">
    <property type="entry name" value="tRNA_psdUrid_synth"/>
    <property type="match status" value="1"/>
</dbReference>
<dbReference type="SUPFAM" id="SSF55120">
    <property type="entry name" value="Pseudouridine synthase"/>
    <property type="match status" value="1"/>
</dbReference>
<dbReference type="NCBIfam" id="NF000622">
    <property type="entry name" value="PRK00021.3-3"/>
    <property type="match status" value="1"/>
</dbReference>
<keyword evidence="10" id="KW-1185">Reference proteome</keyword>
<dbReference type="GO" id="GO:0003723">
    <property type="term" value="F:RNA binding"/>
    <property type="evidence" value="ECO:0007669"/>
    <property type="project" value="InterPro"/>
</dbReference>
<dbReference type="GO" id="GO:0160147">
    <property type="term" value="F:tRNA pseudouridine(38-40) synthase activity"/>
    <property type="evidence" value="ECO:0007669"/>
    <property type="project" value="UniProtKB-EC"/>
</dbReference>
<evidence type="ECO:0000259" key="8">
    <source>
        <dbReference type="Pfam" id="PF01416"/>
    </source>
</evidence>
<dbReference type="Gene3D" id="3.30.70.580">
    <property type="entry name" value="Pseudouridine synthase I, catalytic domain, N-terminal subdomain"/>
    <property type="match status" value="1"/>
</dbReference>